<evidence type="ECO:0000256" key="3">
    <source>
        <dbReference type="ARBA" id="ARBA00012721"/>
    </source>
</evidence>
<evidence type="ECO:0000256" key="7">
    <source>
        <dbReference type="ARBA" id="ARBA00022801"/>
    </source>
</evidence>
<dbReference type="InterPro" id="IPR026660">
    <property type="entry name" value="PRA-CH"/>
</dbReference>
<evidence type="ECO:0000313" key="10">
    <source>
        <dbReference type="EMBL" id="KAF6003944.1"/>
    </source>
</evidence>
<dbReference type="Gene3D" id="3.10.20.810">
    <property type="entry name" value="Phosphoribosyl-AMP cyclohydrolase"/>
    <property type="match status" value="1"/>
</dbReference>
<dbReference type="NCBIfam" id="NF000768">
    <property type="entry name" value="PRK00051.1"/>
    <property type="match status" value="1"/>
</dbReference>
<evidence type="ECO:0000313" key="11">
    <source>
        <dbReference type="Proteomes" id="UP000530660"/>
    </source>
</evidence>
<dbReference type="EMBL" id="VWRR01000005">
    <property type="protein sequence ID" value="KAF6003944.1"/>
    <property type="molecule type" value="Genomic_DNA"/>
</dbReference>
<dbReference type="OrthoDB" id="4338at2759"/>
<keyword evidence="5" id="KW-0963">Cytoplasm</keyword>
<dbReference type="GO" id="GO:0000105">
    <property type="term" value="P:L-histidine biosynthetic process"/>
    <property type="evidence" value="ECO:0007669"/>
    <property type="project" value="UniProtKB-UniPathway"/>
</dbReference>
<feature type="domain" description="Phosphoribosyl-AMP cyclohydrolase" evidence="9">
    <location>
        <begin position="97"/>
        <end position="169"/>
    </location>
</feature>
<dbReference type="SUPFAM" id="SSF141734">
    <property type="entry name" value="HisI-like"/>
    <property type="match status" value="1"/>
</dbReference>
<evidence type="ECO:0000256" key="1">
    <source>
        <dbReference type="ARBA" id="ARBA00000024"/>
    </source>
</evidence>
<keyword evidence="11" id="KW-1185">Reference proteome</keyword>
<gene>
    <name evidence="10" type="primary">HIS4</name>
    <name evidence="10" type="ORF">F1559_004242</name>
</gene>
<dbReference type="GO" id="GO:0004636">
    <property type="term" value="F:phosphoribosyl-ATP diphosphatase activity"/>
    <property type="evidence" value="ECO:0007669"/>
    <property type="project" value="UniProtKB-ARBA"/>
</dbReference>
<dbReference type="HAMAP" id="MF_01021">
    <property type="entry name" value="HisI"/>
    <property type="match status" value="1"/>
</dbReference>
<evidence type="ECO:0000256" key="6">
    <source>
        <dbReference type="ARBA" id="ARBA00022605"/>
    </source>
</evidence>
<evidence type="ECO:0000259" key="9">
    <source>
        <dbReference type="Pfam" id="PF01502"/>
    </source>
</evidence>
<evidence type="ECO:0000256" key="4">
    <source>
        <dbReference type="ARBA" id="ARBA00017720"/>
    </source>
</evidence>
<dbReference type="EC" id="3.5.4.19" evidence="3"/>
<dbReference type="AlphaFoldDB" id="A0A7J7IMZ1"/>
<dbReference type="Proteomes" id="UP000530660">
    <property type="component" value="Unassembled WGS sequence"/>
</dbReference>
<dbReference type="Pfam" id="PF01502">
    <property type="entry name" value="PRA-CH"/>
    <property type="match status" value="1"/>
</dbReference>
<dbReference type="PANTHER" id="PTHR42945:SF1">
    <property type="entry name" value="HISTIDINE BIOSYNTHESIS BIFUNCTIONAL PROTEIN HIS7"/>
    <property type="match status" value="1"/>
</dbReference>
<reference evidence="10 11" key="1">
    <citation type="journal article" date="2020" name="J. Phycol.">
        <title>Comparative genome analysis reveals Cyanidiococcus gen. nov., a new extremophilic red algal genus sister to Cyanidioschyzon (Cyanidioschyzonaceae, Rhodophyta).</title>
        <authorList>
            <person name="Liu S.-L."/>
            <person name="Chiang Y.-R."/>
            <person name="Yoon H.S."/>
            <person name="Fu H.-Y."/>
        </authorList>
    </citation>
    <scope>NUCLEOTIDE SEQUENCE [LARGE SCALE GENOMIC DNA]</scope>
    <source>
        <strain evidence="10 11">THAL066</strain>
    </source>
</reference>
<keyword evidence="6" id="KW-0028">Amino-acid biosynthesis</keyword>
<protein>
    <recommendedName>
        <fullName evidence="4">Histidine biosynthesis bifunctional protein HisIE</fullName>
        <ecNumber evidence="3">3.5.4.19</ecNumber>
    </recommendedName>
</protein>
<evidence type="ECO:0000256" key="2">
    <source>
        <dbReference type="ARBA" id="ARBA00005169"/>
    </source>
</evidence>
<dbReference type="InterPro" id="IPR002496">
    <property type="entry name" value="PRib_AMP_CycHydrolase_dom"/>
</dbReference>
<accession>A0A7J7IMZ1</accession>
<dbReference type="PANTHER" id="PTHR42945">
    <property type="entry name" value="HISTIDINE BIOSYNTHESIS BIFUNCTIONAL PROTEIN"/>
    <property type="match status" value="1"/>
</dbReference>
<dbReference type="GO" id="GO:0004635">
    <property type="term" value="F:phosphoribosyl-AMP cyclohydrolase activity"/>
    <property type="evidence" value="ECO:0007669"/>
    <property type="project" value="UniProtKB-EC"/>
</dbReference>
<proteinExistence type="inferred from homology"/>
<comment type="catalytic activity">
    <reaction evidence="1">
        <text>1-(5-phospho-beta-D-ribosyl)-5'-AMP + H2O = 1-(5-phospho-beta-D-ribosyl)-5-[(5-phospho-beta-D-ribosylamino)methylideneamino]imidazole-4-carboxamide</text>
        <dbReference type="Rhea" id="RHEA:20049"/>
        <dbReference type="ChEBI" id="CHEBI:15377"/>
        <dbReference type="ChEBI" id="CHEBI:58435"/>
        <dbReference type="ChEBI" id="CHEBI:59457"/>
        <dbReference type="EC" id="3.5.4.19"/>
    </reaction>
</comment>
<comment type="pathway">
    <text evidence="2">Amino-acid biosynthesis; L-histidine biosynthesis; L-histidine from 5-phospho-alpha-D-ribose 1-diphosphate: step 3/9.</text>
</comment>
<dbReference type="UniPathway" id="UPA00031">
    <property type="reaction ID" value="UER00008"/>
</dbReference>
<name>A0A7J7IMZ1_9RHOD</name>
<organism evidence="10 11">
    <name type="scientific">Cyanidiococcus yangmingshanensis</name>
    <dbReference type="NCBI Taxonomy" id="2690220"/>
    <lineage>
        <taxon>Eukaryota</taxon>
        <taxon>Rhodophyta</taxon>
        <taxon>Bangiophyceae</taxon>
        <taxon>Cyanidiales</taxon>
        <taxon>Cyanidiaceae</taxon>
        <taxon>Cyanidiococcus</taxon>
    </lineage>
</organism>
<keyword evidence="7" id="KW-0378">Hydrolase</keyword>
<evidence type="ECO:0000256" key="8">
    <source>
        <dbReference type="ARBA" id="ARBA00023102"/>
    </source>
</evidence>
<dbReference type="FunFam" id="3.10.20.810:FF:000001">
    <property type="entry name" value="Histidine biosynthesis bifunctional protein HisIE"/>
    <property type="match status" value="1"/>
</dbReference>
<evidence type="ECO:0000256" key="5">
    <source>
        <dbReference type="ARBA" id="ARBA00022490"/>
    </source>
</evidence>
<dbReference type="InterPro" id="IPR038019">
    <property type="entry name" value="PRib_AMP_CycHydrolase_sf"/>
</dbReference>
<keyword evidence="8" id="KW-0368">Histidine biosynthesis</keyword>
<comment type="caution">
    <text evidence="10">The sequence shown here is derived from an EMBL/GenBank/DDBJ whole genome shotgun (WGS) entry which is preliminary data.</text>
</comment>
<sequence length="211" mass="24081">MWLGTGAHLPRCNRAFGQTQSSRTFSVHRRSLTTQYTSFRCRRDRARLSNTSARRLVVASAIARAALTPETWRRVRFDANGLMPAIVQEVETNQVLMLAYMNREALTETLRTGRAVFYSRSRQTLWRKGDTSGQVQWVQELVFDCDMDTVLLRVKQTGVACHTGRYSCFWQRVSPTGQTEEALPVLIDPHTLYGRSTEADPVQRQPDTVDP</sequence>